<comment type="caution">
    <text evidence="8">The sequence shown here is derived from an EMBL/GenBank/DDBJ whole genome shotgun (WGS) entry which is preliminary data.</text>
</comment>
<name>A0AAV9PTW7_9PEZI</name>
<evidence type="ECO:0000256" key="2">
    <source>
        <dbReference type="ARBA" id="ARBA00022448"/>
    </source>
</evidence>
<keyword evidence="3 7" id="KW-0812">Transmembrane</keyword>
<dbReference type="AlphaFoldDB" id="A0AAV9PTW7"/>
<feature type="transmembrane region" description="Helical" evidence="7">
    <location>
        <begin position="326"/>
        <end position="346"/>
    </location>
</feature>
<feature type="transmembrane region" description="Helical" evidence="7">
    <location>
        <begin position="384"/>
        <end position="403"/>
    </location>
</feature>
<evidence type="ECO:0000313" key="9">
    <source>
        <dbReference type="Proteomes" id="UP001345827"/>
    </source>
</evidence>
<feature type="region of interest" description="Disordered" evidence="6">
    <location>
        <begin position="1"/>
        <end position="49"/>
    </location>
</feature>
<feature type="transmembrane region" description="Helical" evidence="7">
    <location>
        <begin position="221"/>
        <end position="240"/>
    </location>
</feature>
<feature type="transmembrane region" description="Helical" evidence="7">
    <location>
        <begin position="160"/>
        <end position="177"/>
    </location>
</feature>
<dbReference type="Pfam" id="PF07690">
    <property type="entry name" value="MFS_1"/>
    <property type="match status" value="1"/>
</dbReference>
<evidence type="ECO:0000256" key="6">
    <source>
        <dbReference type="SAM" id="MobiDB-lite"/>
    </source>
</evidence>
<dbReference type="GO" id="GO:0016020">
    <property type="term" value="C:membrane"/>
    <property type="evidence" value="ECO:0007669"/>
    <property type="project" value="UniProtKB-SubCell"/>
</dbReference>
<dbReference type="Gene3D" id="1.20.1250.20">
    <property type="entry name" value="MFS general substrate transporter like domains"/>
    <property type="match status" value="2"/>
</dbReference>
<keyword evidence="9" id="KW-1185">Reference proteome</keyword>
<dbReference type="PANTHER" id="PTHR43791">
    <property type="entry name" value="PERMEASE-RELATED"/>
    <property type="match status" value="1"/>
</dbReference>
<evidence type="ECO:0000256" key="4">
    <source>
        <dbReference type="ARBA" id="ARBA00022989"/>
    </source>
</evidence>
<protein>
    <submittedName>
        <fullName evidence="8">Uncharacterized protein</fullName>
    </submittedName>
</protein>
<dbReference type="Proteomes" id="UP001345827">
    <property type="component" value="Unassembled WGS sequence"/>
</dbReference>
<feature type="transmembrane region" description="Helical" evidence="7">
    <location>
        <begin position="415"/>
        <end position="433"/>
    </location>
</feature>
<dbReference type="FunFam" id="1.20.1250.20:FF:000013">
    <property type="entry name" value="MFS general substrate transporter"/>
    <property type="match status" value="1"/>
</dbReference>
<dbReference type="GO" id="GO:0022857">
    <property type="term" value="F:transmembrane transporter activity"/>
    <property type="evidence" value="ECO:0007669"/>
    <property type="project" value="InterPro"/>
</dbReference>
<feature type="transmembrane region" description="Helical" evidence="7">
    <location>
        <begin position="189"/>
        <end position="209"/>
    </location>
</feature>
<evidence type="ECO:0000256" key="5">
    <source>
        <dbReference type="ARBA" id="ARBA00023136"/>
    </source>
</evidence>
<feature type="compositionally biased region" description="Basic and acidic residues" evidence="6">
    <location>
        <begin position="1"/>
        <end position="12"/>
    </location>
</feature>
<feature type="compositionally biased region" description="Polar residues" evidence="6">
    <location>
        <begin position="32"/>
        <end position="49"/>
    </location>
</feature>
<gene>
    <name evidence="8" type="ORF">LTR25_010710</name>
</gene>
<feature type="transmembrane region" description="Helical" evidence="7">
    <location>
        <begin position="358"/>
        <end position="378"/>
    </location>
</feature>
<proteinExistence type="predicted"/>
<reference evidence="8 9" key="1">
    <citation type="submission" date="2023-06" db="EMBL/GenBank/DDBJ databases">
        <title>Black Yeasts Isolated from many extreme environments.</title>
        <authorList>
            <person name="Coleine C."/>
            <person name="Stajich J.E."/>
            <person name="Selbmann L."/>
        </authorList>
    </citation>
    <scope>NUCLEOTIDE SEQUENCE [LARGE SCALE GENOMIC DNA]</scope>
    <source>
        <strain evidence="8 9">CCFEE 5887</strain>
    </source>
</reference>
<organism evidence="8 9">
    <name type="scientific">Vermiconidia calcicola</name>
    <dbReference type="NCBI Taxonomy" id="1690605"/>
    <lineage>
        <taxon>Eukaryota</taxon>
        <taxon>Fungi</taxon>
        <taxon>Dikarya</taxon>
        <taxon>Ascomycota</taxon>
        <taxon>Pezizomycotina</taxon>
        <taxon>Dothideomycetes</taxon>
        <taxon>Dothideomycetidae</taxon>
        <taxon>Mycosphaerellales</taxon>
        <taxon>Extremaceae</taxon>
        <taxon>Vermiconidia</taxon>
    </lineage>
</organism>
<evidence type="ECO:0000313" key="8">
    <source>
        <dbReference type="EMBL" id="KAK5528044.1"/>
    </source>
</evidence>
<keyword evidence="2" id="KW-0813">Transport</keyword>
<evidence type="ECO:0000256" key="1">
    <source>
        <dbReference type="ARBA" id="ARBA00004141"/>
    </source>
</evidence>
<dbReference type="PANTHER" id="PTHR43791:SF36">
    <property type="entry name" value="TRANSPORTER, PUTATIVE (AFU_ORTHOLOGUE AFUA_6G08340)-RELATED"/>
    <property type="match status" value="1"/>
</dbReference>
<sequence length="534" mass="58540">MDIKHVEEEEKATSNTNPPSSGILATPASAIHPSTSPSTSVSDEKATVSTAENIQSTHNKEGHNDITKPYDPALAPRYTKAEEDAVIRKLDWHLMPLIFVLYSLSVLDRSNLGNARISGMEKDIDLSGNRYDWLGTAFYISYILSQWTQMGWKAFPPHRWVAFVVFGWGIVSTMQAACKSWAGVMVCRVILAIFEAAYGPGVPLYLSFFYPREKLGLRTGIFLSGSAAANAYGSALAYGISQAKASIGPWRILFIVEGAPTCLLAIVAWFWLPDSPHQAKFLNARDKEIAIDLSLRQPGDRTGKKGLQWKQVLGGLMDYRSYLPPLMYFGCNVCFASLPLFVPTIISEMGAFSTIQSNGLSAPPYVLCFLGIVGSAWLSDRVGYRGPFVAVPALVAAVGYIILGTTTGVGPRYFGLFLSVQIFISVAMVLTWVGNTHATDSKRAVALAILSTGGQCGPVLGTNIFPKTDKPYYRKGMWVSCGACLLVVVTACMQMALLARANKKRDEKYGKNRDTVHLERPTEFGEDKQFRYMV</sequence>
<evidence type="ECO:0000256" key="3">
    <source>
        <dbReference type="ARBA" id="ARBA00022692"/>
    </source>
</evidence>
<dbReference type="SUPFAM" id="SSF103473">
    <property type="entry name" value="MFS general substrate transporter"/>
    <property type="match status" value="1"/>
</dbReference>
<comment type="subcellular location">
    <subcellularLocation>
        <location evidence="1">Membrane</location>
        <topology evidence="1">Multi-pass membrane protein</topology>
    </subcellularLocation>
</comment>
<keyword evidence="5 7" id="KW-0472">Membrane</keyword>
<dbReference type="EMBL" id="JAXLQG010000029">
    <property type="protein sequence ID" value="KAK5528044.1"/>
    <property type="molecule type" value="Genomic_DNA"/>
</dbReference>
<keyword evidence="4 7" id="KW-1133">Transmembrane helix</keyword>
<dbReference type="InterPro" id="IPR011701">
    <property type="entry name" value="MFS"/>
</dbReference>
<evidence type="ECO:0000256" key="7">
    <source>
        <dbReference type="SAM" id="Phobius"/>
    </source>
</evidence>
<feature type="transmembrane region" description="Helical" evidence="7">
    <location>
        <begin position="477"/>
        <end position="499"/>
    </location>
</feature>
<dbReference type="InterPro" id="IPR036259">
    <property type="entry name" value="MFS_trans_sf"/>
</dbReference>
<feature type="transmembrane region" description="Helical" evidence="7">
    <location>
        <begin position="252"/>
        <end position="272"/>
    </location>
</feature>
<dbReference type="FunFam" id="1.20.1250.20:FF:000018">
    <property type="entry name" value="MFS transporter permease"/>
    <property type="match status" value="1"/>
</dbReference>
<accession>A0AAV9PTW7</accession>